<dbReference type="AlphaFoldDB" id="A0A0B7MSR6"/>
<evidence type="ECO:0000256" key="1">
    <source>
        <dbReference type="SAM" id="MobiDB-lite"/>
    </source>
</evidence>
<gene>
    <name evidence="2" type="primary">PARPA_01441.1 scaffold 1359</name>
</gene>
<name>A0A0B7MSR6_9FUNG</name>
<accession>A0A0B7MSR6</accession>
<proteinExistence type="predicted"/>
<protein>
    <submittedName>
        <fullName evidence="2">Uncharacterized protein</fullName>
    </submittedName>
</protein>
<feature type="region of interest" description="Disordered" evidence="1">
    <location>
        <begin position="46"/>
        <end position="74"/>
    </location>
</feature>
<dbReference type="EMBL" id="LN719426">
    <property type="protein sequence ID" value="CEP08132.1"/>
    <property type="molecule type" value="Genomic_DNA"/>
</dbReference>
<dbReference type="Proteomes" id="UP000054107">
    <property type="component" value="Unassembled WGS sequence"/>
</dbReference>
<keyword evidence="3" id="KW-1185">Reference proteome</keyword>
<sequence>MSTDTTTEVKLINSDNKAHTIVDIVDCGRVAFELVQLTPPMPVANEEVQASSNERARSGKGGQIRSYTLDENHN</sequence>
<organism evidence="2 3">
    <name type="scientific">Parasitella parasitica</name>
    <dbReference type="NCBI Taxonomy" id="35722"/>
    <lineage>
        <taxon>Eukaryota</taxon>
        <taxon>Fungi</taxon>
        <taxon>Fungi incertae sedis</taxon>
        <taxon>Mucoromycota</taxon>
        <taxon>Mucoromycotina</taxon>
        <taxon>Mucoromycetes</taxon>
        <taxon>Mucorales</taxon>
        <taxon>Mucorineae</taxon>
        <taxon>Mucoraceae</taxon>
        <taxon>Parasitella</taxon>
    </lineage>
</organism>
<reference evidence="2 3" key="1">
    <citation type="submission" date="2014-09" db="EMBL/GenBank/DDBJ databases">
        <authorList>
            <person name="Ellenberger Sabrina"/>
        </authorList>
    </citation>
    <scope>NUCLEOTIDE SEQUENCE [LARGE SCALE GENOMIC DNA]</scope>
    <source>
        <strain evidence="2 3">CBS 412.66</strain>
    </source>
</reference>
<evidence type="ECO:0000313" key="2">
    <source>
        <dbReference type="EMBL" id="CEP08132.1"/>
    </source>
</evidence>
<evidence type="ECO:0000313" key="3">
    <source>
        <dbReference type="Proteomes" id="UP000054107"/>
    </source>
</evidence>